<dbReference type="PROSITE" id="PS01271">
    <property type="entry name" value="NA_SULFATE"/>
    <property type="match status" value="1"/>
</dbReference>
<accession>A0A146GDS1</accession>
<feature type="transmembrane region" description="Helical" evidence="7">
    <location>
        <begin position="549"/>
        <end position="568"/>
    </location>
</feature>
<evidence type="ECO:0000256" key="4">
    <source>
        <dbReference type="ARBA" id="ARBA00022737"/>
    </source>
</evidence>
<feature type="transmembrane region" description="Helical" evidence="7">
    <location>
        <begin position="589"/>
        <end position="609"/>
    </location>
</feature>
<dbReference type="InterPro" id="IPR031312">
    <property type="entry name" value="Na/sul_symport_CS"/>
</dbReference>
<evidence type="ECO:0000313" key="10">
    <source>
        <dbReference type="Proteomes" id="UP000076023"/>
    </source>
</evidence>
<evidence type="ECO:0000256" key="6">
    <source>
        <dbReference type="ARBA" id="ARBA00023136"/>
    </source>
</evidence>
<evidence type="ECO:0000256" key="5">
    <source>
        <dbReference type="ARBA" id="ARBA00022989"/>
    </source>
</evidence>
<evidence type="ECO:0000256" key="3">
    <source>
        <dbReference type="ARBA" id="ARBA00022692"/>
    </source>
</evidence>
<feature type="domain" description="RCK C-terminal" evidence="8">
    <location>
        <begin position="218"/>
        <end position="305"/>
    </location>
</feature>
<keyword evidence="6 7" id="KW-0472">Membrane</keyword>
<dbReference type="Pfam" id="PF03600">
    <property type="entry name" value="CitMHS"/>
    <property type="match status" value="1"/>
</dbReference>
<feature type="domain" description="RCK C-terminal" evidence="8">
    <location>
        <begin position="315"/>
        <end position="399"/>
    </location>
</feature>
<feature type="transmembrane region" description="Helical" evidence="7">
    <location>
        <begin position="136"/>
        <end position="155"/>
    </location>
</feature>
<keyword evidence="10" id="KW-1185">Reference proteome</keyword>
<comment type="subcellular location">
    <subcellularLocation>
        <location evidence="1">Membrane</location>
        <topology evidence="1">Multi-pass membrane protein</topology>
    </subcellularLocation>
</comment>
<protein>
    <submittedName>
        <fullName evidence="9">TrkA-C domain-containing protein</fullName>
    </submittedName>
</protein>
<dbReference type="PANTHER" id="PTHR43652">
    <property type="entry name" value="BASIC AMINO ACID ANTIPORTER YFCC-RELATED"/>
    <property type="match status" value="1"/>
</dbReference>
<dbReference type="PROSITE" id="PS51202">
    <property type="entry name" value="RCK_C"/>
    <property type="match status" value="2"/>
</dbReference>
<dbReference type="InterPro" id="IPR051679">
    <property type="entry name" value="DASS-Related_Transporters"/>
</dbReference>
<evidence type="ECO:0000256" key="7">
    <source>
        <dbReference type="SAM" id="Phobius"/>
    </source>
</evidence>
<keyword evidence="3 7" id="KW-0812">Transmembrane</keyword>
<dbReference type="InterPro" id="IPR004680">
    <property type="entry name" value="Cit_transptr-like_dom"/>
</dbReference>
<dbReference type="RefSeq" id="WP_075081452.1">
    <property type="nucleotide sequence ID" value="NZ_BDCO01000003.1"/>
</dbReference>
<feature type="transmembrane region" description="Helical" evidence="7">
    <location>
        <begin position="95"/>
        <end position="124"/>
    </location>
</feature>
<dbReference type="PANTHER" id="PTHR43652:SF1">
    <property type="entry name" value="RESPONSE REGULATOR"/>
    <property type="match status" value="1"/>
</dbReference>
<comment type="caution">
    <text evidence="9">The sequence shown here is derived from an EMBL/GenBank/DDBJ whole genome shotgun (WGS) entry which is preliminary data.</text>
</comment>
<dbReference type="FunCoup" id="A0A146GDS1">
    <property type="interactions" value="60"/>
</dbReference>
<name>A0A146GDS1_TERSA</name>
<dbReference type="InterPro" id="IPR036721">
    <property type="entry name" value="RCK_C_sf"/>
</dbReference>
<proteinExistence type="predicted"/>
<feature type="transmembrane region" description="Helical" evidence="7">
    <location>
        <begin position="426"/>
        <end position="454"/>
    </location>
</feature>
<reference evidence="10" key="1">
    <citation type="journal article" date="2017" name="Genome Announc.">
        <title>Draft Genome Sequence of Terrimicrobium sacchariphilum NM-5T, a Facultative Anaerobic Soil Bacterium of the Class Spartobacteria.</title>
        <authorList>
            <person name="Qiu Y.L."/>
            <person name="Tourlousse D.M."/>
            <person name="Matsuura N."/>
            <person name="Ohashi A."/>
            <person name="Sekiguchi Y."/>
        </authorList>
    </citation>
    <scope>NUCLEOTIDE SEQUENCE [LARGE SCALE GENOMIC DNA]</scope>
    <source>
        <strain evidence="10">NM-5</strain>
    </source>
</reference>
<dbReference type="Pfam" id="PF02080">
    <property type="entry name" value="TrkA_C"/>
    <property type="match status" value="2"/>
</dbReference>
<dbReference type="GO" id="GO:0005886">
    <property type="term" value="C:plasma membrane"/>
    <property type="evidence" value="ECO:0007669"/>
    <property type="project" value="TreeGrafter"/>
</dbReference>
<dbReference type="OrthoDB" id="9765532at2"/>
<feature type="transmembrane region" description="Helical" evidence="7">
    <location>
        <begin position="175"/>
        <end position="195"/>
    </location>
</feature>
<dbReference type="GO" id="GO:0008324">
    <property type="term" value="F:monoatomic cation transmembrane transporter activity"/>
    <property type="evidence" value="ECO:0007669"/>
    <property type="project" value="InterPro"/>
</dbReference>
<dbReference type="EMBL" id="BDCO01000003">
    <property type="protein sequence ID" value="GAT35293.1"/>
    <property type="molecule type" value="Genomic_DNA"/>
</dbReference>
<feature type="transmembrane region" description="Helical" evidence="7">
    <location>
        <begin position="513"/>
        <end position="537"/>
    </location>
</feature>
<feature type="transmembrane region" description="Helical" evidence="7">
    <location>
        <begin position="57"/>
        <end position="75"/>
    </location>
</feature>
<dbReference type="GO" id="GO:0006813">
    <property type="term" value="P:potassium ion transport"/>
    <property type="evidence" value="ECO:0007669"/>
    <property type="project" value="InterPro"/>
</dbReference>
<evidence type="ECO:0000256" key="1">
    <source>
        <dbReference type="ARBA" id="ARBA00004141"/>
    </source>
</evidence>
<organism evidence="9 10">
    <name type="scientific">Terrimicrobium sacchariphilum</name>
    <dbReference type="NCBI Taxonomy" id="690879"/>
    <lineage>
        <taxon>Bacteria</taxon>
        <taxon>Pseudomonadati</taxon>
        <taxon>Verrucomicrobiota</taxon>
        <taxon>Terrimicrobiia</taxon>
        <taxon>Terrimicrobiales</taxon>
        <taxon>Terrimicrobiaceae</taxon>
        <taxon>Terrimicrobium</taxon>
    </lineage>
</organism>
<evidence type="ECO:0000256" key="2">
    <source>
        <dbReference type="ARBA" id="ARBA00022448"/>
    </source>
</evidence>
<keyword evidence="5 7" id="KW-1133">Transmembrane helix</keyword>
<dbReference type="Gene3D" id="3.30.70.1450">
    <property type="entry name" value="Regulator of K+ conductance, C-terminal domain"/>
    <property type="match status" value="2"/>
</dbReference>
<dbReference type="SUPFAM" id="SSF116726">
    <property type="entry name" value="TrkA C-terminal domain-like"/>
    <property type="match status" value="2"/>
</dbReference>
<dbReference type="STRING" id="690879.TSACC_3358"/>
<evidence type="ECO:0000259" key="8">
    <source>
        <dbReference type="PROSITE" id="PS51202"/>
    </source>
</evidence>
<sequence length="612" mass="65389">MNPSLLIVLSILAAAVALFTINKPRMDVVALLVIVLLPLTGILTVPETLAGFSDANVVLIALLFVIGEGLVRTGVAYQAGDLIIHHAGKSESRLIVLLMLAVAGLGSVMSSTGVVAIFIPVVLSIGGRLGIPMSRLMMPLSFAGLISGMLTLVATPPNMVVDSALRQDGQAGFRFFSFTPIGCIILAAGVIYMLFARRWLNSAPTPRKHTSRSRRSLIDLVREYDLSGREYRMRVLPHSPLIGKALKDIQPRRKHRANVVAIERSGKLQKNIINPTAHTELLAGDILFVDVPTPDPEEAAAISEEFGLAPLPLKGGYFTDQSREVGMVEVIIPPSSGLIGKSIVEAEFRSEYQLHVIGLRSGSTSLQDQIMERKLKAGDMLLLIGPWKAIRKIQADSPDLLVLTLPTEIDEVVPASRQAPLALASLLVMVALMVSGLVPNVLAALIGCLLMGLFRCIDMSSAYRSIHWQSLILIVGVMPFATALQKTGGIDLAVSGLIDVFGKAEPRVLLGSLFVFTAVIGLFISNTATAVLMAPIALSVASHIGASPYPFAMTVALAASAAFMTPISSPVNTLVLGPGQYRFGDFVRVGVPFTIIVLLISVLVVPLLFPFR</sequence>
<evidence type="ECO:0000313" key="9">
    <source>
        <dbReference type="EMBL" id="GAT35293.1"/>
    </source>
</evidence>
<dbReference type="Proteomes" id="UP000076023">
    <property type="component" value="Unassembled WGS sequence"/>
</dbReference>
<dbReference type="InParanoid" id="A0A146GDS1"/>
<feature type="transmembrane region" description="Helical" evidence="7">
    <location>
        <begin position="27"/>
        <end position="45"/>
    </location>
</feature>
<dbReference type="AlphaFoldDB" id="A0A146GDS1"/>
<feature type="transmembrane region" description="Helical" evidence="7">
    <location>
        <begin position="466"/>
        <end position="484"/>
    </location>
</feature>
<dbReference type="InterPro" id="IPR006037">
    <property type="entry name" value="RCK_C"/>
</dbReference>
<gene>
    <name evidence="9" type="ORF">TSACC_3358</name>
</gene>
<keyword evidence="4" id="KW-0677">Repeat</keyword>
<keyword evidence="2" id="KW-0813">Transport</keyword>